<organism evidence="2 3">
    <name type="scientific">Portunus trituberculatus</name>
    <name type="common">Swimming crab</name>
    <name type="synonym">Neptunus trituberculatus</name>
    <dbReference type="NCBI Taxonomy" id="210409"/>
    <lineage>
        <taxon>Eukaryota</taxon>
        <taxon>Metazoa</taxon>
        <taxon>Ecdysozoa</taxon>
        <taxon>Arthropoda</taxon>
        <taxon>Crustacea</taxon>
        <taxon>Multicrustacea</taxon>
        <taxon>Malacostraca</taxon>
        <taxon>Eumalacostraca</taxon>
        <taxon>Eucarida</taxon>
        <taxon>Decapoda</taxon>
        <taxon>Pleocyemata</taxon>
        <taxon>Brachyura</taxon>
        <taxon>Eubrachyura</taxon>
        <taxon>Portunoidea</taxon>
        <taxon>Portunidae</taxon>
        <taxon>Portuninae</taxon>
        <taxon>Portunus</taxon>
    </lineage>
</organism>
<gene>
    <name evidence="2" type="ORF">E2C01_043347</name>
</gene>
<feature type="compositionally biased region" description="Polar residues" evidence="1">
    <location>
        <begin position="45"/>
        <end position="69"/>
    </location>
</feature>
<dbReference type="AlphaFoldDB" id="A0A5B7FSQ6"/>
<protein>
    <submittedName>
        <fullName evidence="2">Uncharacterized protein</fullName>
    </submittedName>
</protein>
<evidence type="ECO:0000313" key="3">
    <source>
        <dbReference type="Proteomes" id="UP000324222"/>
    </source>
</evidence>
<proteinExistence type="predicted"/>
<dbReference type="EMBL" id="VSRR010008939">
    <property type="protein sequence ID" value="MPC49542.1"/>
    <property type="molecule type" value="Genomic_DNA"/>
</dbReference>
<accession>A0A5B7FSQ6</accession>
<feature type="region of interest" description="Disordered" evidence="1">
    <location>
        <begin position="1"/>
        <end position="69"/>
    </location>
</feature>
<reference evidence="2 3" key="1">
    <citation type="submission" date="2019-05" db="EMBL/GenBank/DDBJ databases">
        <title>Another draft genome of Portunus trituberculatus and its Hox gene families provides insights of decapod evolution.</title>
        <authorList>
            <person name="Jeong J.-H."/>
            <person name="Song I."/>
            <person name="Kim S."/>
            <person name="Choi T."/>
            <person name="Kim D."/>
            <person name="Ryu S."/>
            <person name="Kim W."/>
        </authorList>
    </citation>
    <scope>NUCLEOTIDE SEQUENCE [LARGE SCALE GENOMIC DNA]</scope>
    <source>
        <tissue evidence="2">Muscle</tissue>
    </source>
</reference>
<evidence type="ECO:0000313" key="2">
    <source>
        <dbReference type="EMBL" id="MPC49542.1"/>
    </source>
</evidence>
<name>A0A5B7FSQ6_PORTR</name>
<comment type="caution">
    <text evidence="2">The sequence shown here is derived from an EMBL/GenBank/DDBJ whole genome shotgun (WGS) entry which is preliminary data.</text>
</comment>
<sequence length="69" mass="6962">MGSRLLPPGPCLTSRRGTGAARQPGPVAHRPLVPPVKTRAAAQTEADTTSTLNDSGPPSSSKGGNAATW</sequence>
<keyword evidence="3" id="KW-1185">Reference proteome</keyword>
<evidence type="ECO:0000256" key="1">
    <source>
        <dbReference type="SAM" id="MobiDB-lite"/>
    </source>
</evidence>
<dbReference type="Proteomes" id="UP000324222">
    <property type="component" value="Unassembled WGS sequence"/>
</dbReference>